<keyword evidence="7 16" id="KW-0663">Pyridoxal phosphate</keyword>
<dbReference type="InterPro" id="IPR015424">
    <property type="entry name" value="PyrdxlP-dep_Trfase"/>
</dbReference>
<dbReference type="GO" id="GO:0030170">
    <property type="term" value="F:pyridoxal phosphate binding"/>
    <property type="evidence" value="ECO:0007669"/>
    <property type="project" value="InterPro"/>
</dbReference>
<comment type="pathway">
    <text evidence="3">Lipid metabolism; sphingolipid metabolism.</text>
</comment>
<keyword evidence="6" id="KW-0256">Endoplasmic reticulum</keyword>
<evidence type="ECO:0000313" key="19">
    <source>
        <dbReference type="WBParaSite" id="SVE_0982700.1"/>
    </source>
</evidence>
<feature type="modified residue" description="N6-(pyridoxal phosphate)lysine" evidence="16">
    <location>
        <position position="343"/>
    </location>
</feature>
<organism evidence="18 19">
    <name type="scientific">Strongyloides venezuelensis</name>
    <name type="common">Threadworm</name>
    <dbReference type="NCBI Taxonomy" id="75913"/>
    <lineage>
        <taxon>Eukaryota</taxon>
        <taxon>Metazoa</taxon>
        <taxon>Ecdysozoa</taxon>
        <taxon>Nematoda</taxon>
        <taxon>Chromadorea</taxon>
        <taxon>Rhabditida</taxon>
        <taxon>Tylenchina</taxon>
        <taxon>Panagrolaimomorpha</taxon>
        <taxon>Strongyloidoidea</taxon>
        <taxon>Strongyloididae</taxon>
        <taxon>Strongyloides</taxon>
    </lineage>
</organism>
<dbReference type="GO" id="GO:0008117">
    <property type="term" value="F:sphinganine-1-phosphate aldolase activity"/>
    <property type="evidence" value="ECO:0007669"/>
    <property type="project" value="UniProtKB-EC"/>
</dbReference>
<evidence type="ECO:0000256" key="3">
    <source>
        <dbReference type="ARBA" id="ARBA00004760"/>
    </source>
</evidence>
<dbReference type="GO" id="GO:0019752">
    <property type="term" value="P:carboxylic acid metabolic process"/>
    <property type="evidence" value="ECO:0007669"/>
    <property type="project" value="InterPro"/>
</dbReference>
<dbReference type="SUPFAM" id="SSF53383">
    <property type="entry name" value="PLP-dependent transferases"/>
    <property type="match status" value="1"/>
</dbReference>
<dbReference type="InterPro" id="IPR015422">
    <property type="entry name" value="PyrdxlP-dep_Trfase_small"/>
</dbReference>
<dbReference type="AlphaFoldDB" id="A0A0K0FLB2"/>
<evidence type="ECO:0000256" key="16">
    <source>
        <dbReference type="PIRSR" id="PIRSR602129-50"/>
    </source>
</evidence>
<dbReference type="Pfam" id="PF00282">
    <property type="entry name" value="Pyridoxal_deC"/>
    <property type="match status" value="1"/>
</dbReference>
<evidence type="ECO:0000256" key="2">
    <source>
        <dbReference type="ARBA" id="ARBA00004389"/>
    </source>
</evidence>
<sequence length="549" mass="61152">MSVSKEIKQFIEDGWENINLKLDKIQPGTLVILTIAGTYVVIKFNRWRKKSEKPIHKRIYSYFFSLLRKLPVVQKEIEKQLNNTKKDLIHSIHKYDKEKKFIKEIPIKAMSTEEILTLANDYEKMSTFDVRGGKVSGTVYTDISDDHLKLLTSIFHKYAYSNPLHPDVFPGVRKMEAEVVRMVINLYNGTSECTGSMTSGGTESIILACFAYKNLAISKGIENPIIVCPSTAHAAFDKAADLFGIRIRHVPVSSNQKINIKEYEKAISSEACMLVGSVPNFPSGTVDDIVSIGKLGLKYNIPVHVDACLGGMLIPFMEEAGFPMPLFDFRVPGVTSISCDLHKYGYAPKGSSVVMYKKVEYLHNQYFSVADWSGGIYATPTIAGSRCGSAIAVAWATLLFIGREEYINRTRKIIDSCRKITKKVTDLNNGIEVHGNPDVSVVAFKSSSFNIYAVSDALNKNGWNLNCLQNPDAIHFCLTYNQASDQVVDSFVSDLKNAVDEVMADPEKGEKSKSAAIYGMAAQVPDKSLINDVTNLYLDTCFMIPEKDE</sequence>
<evidence type="ECO:0000256" key="7">
    <source>
        <dbReference type="ARBA" id="ARBA00022898"/>
    </source>
</evidence>
<evidence type="ECO:0000256" key="6">
    <source>
        <dbReference type="ARBA" id="ARBA00022824"/>
    </source>
</evidence>
<comment type="pathway">
    <text evidence="4">Sphingolipid metabolism.</text>
</comment>
<evidence type="ECO:0000256" key="15">
    <source>
        <dbReference type="ARBA" id="ARBA00042568"/>
    </source>
</evidence>
<evidence type="ECO:0000313" key="18">
    <source>
        <dbReference type="Proteomes" id="UP000035680"/>
    </source>
</evidence>
<proteinExistence type="inferred from homology"/>
<evidence type="ECO:0000256" key="12">
    <source>
        <dbReference type="ARBA" id="ARBA00023239"/>
    </source>
</evidence>
<keyword evidence="12 17" id="KW-0456">Lyase</keyword>
<dbReference type="PANTHER" id="PTHR42735">
    <property type="match status" value="1"/>
</dbReference>
<dbReference type="STRING" id="75913.A0A0K0FLB2"/>
<dbReference type="Gene3D" id="6.10.140.2150">
    <property type="match status" value="1"/>
</dbReference>
<keyword evidence="11" id="KW-0472">Membrane</keyword>
<evidence type="ECO:0000256" key="1">
    <source>
        <dbReference type="ARBA" id="ARBA00001933"/>
    </source>
</evidence>
<dbReference type="InterPro" id="IPR050477">
    <property type="entry name" value="GrpII_AminoAcid_Decarb"/>
</dbReference>
<dbReference type="InterPro" id="IPR015421">
    <property type="entry name" value="PyrdxlP-dep_Trfase_major"/>
</dbReference>
<keyword evidence="10" id="KW-0443">Lipid metabolism</keyword>
<evidence type="ECO:0000256" key="14">
    <source>
        <dbReference type="ARBA" id="ARBA00038965"/>
    </source>
</evidence>
<keyword evidence="18" id="KW-1185">Reference proteome</keyword>
<dbReference type="GO" id="GO:0030149">
    <property type="term" value="P:sphingolipid catabolic process"/>
    <property type="evidence" value="ECO:0007669"/>
    <property type="project" value="TreeGrafter"/>
</dbReference>
<dbReference type="EC" id="4.1.2.27" evidence="14"/>
<comment type="subcellular location">
    <subcellularLocation>
        <location evidence="2">Endoplasmic reticulum membrane</location>
        <topology evidence="2">Single-pass membrane protein</topology>
    </subcellularLocation>
</comment>
<dbReference type="WBParaSite" id="SVE_0982700.1">
    <property type="protein sequence ID" value="SVE_0982700.1"/>
    <property type="gene ID" value="SVE_0982700"/>
</dbReference>
<keyword evidence="9" id="KW-1133">Transmembrane helix</keyword>
<accession>A0A0K0FLB2</accession>
<name>A0A0K0FLB2_STRVS</name>
<keyword evidence="8" id="KW-0746">Sphingolipid metabolism</keyword>
<evidence type="ECO:0000256" key="13">
    <source>
        <dbReference type="ARBA" id="ARBA00038302"/>
    </source>
</evidence>
<evidence type="ECO:0000256" key="11">
    <source>
        <dbReference type="ARBA" id="ARBA00023136"/>
    </source>
</evidence>
<reference evidence="18" key="1">
    <citation type="submission" date="2014-07" db="EMBL/GenBank/DDBJ databases">
        <authorList>
            <person name="Martin A.A"/>
            <person name="De Silva N."/>
        </authorList>
    </citation>
    <scope>NUCLEOTIDE SEQUENCE</scope>
</reference>
<evidence type="ECO:0000256" key="5">
    <source>
        <dbReference type="ARBA" id="ARBA00022692"/>
    </source>
</evidence>
<keyword evidence="5" id="KW-0812">Transmembrane</keyword>
<comment type="cofactor">
    <cofactor evidence="1 16 17">
        <name>pyridoxal 5'-phosphate</name>
        <dbReference type="ChEBI" id="CHEBI:597326"/>
    </cofactor>
</comment>
<protein>
    <recommendedName>
        <fullName evidence="14">sphinganine-1-phosphate aldolase</fullName>
        <ecNumber evidence="14">4.1.2.27</ecNumber>
    </recommendedName>
    <alternativeName>
        <fullName evidence="15">Sphingosine-1-phosphate aldolase</fullName>
    </alternativeName>
</protein>
<comment type="similarity">
    <text evidence="13">Belongs to the group II decarboxylase family. Sphingosine-1-phosphate lyase subfamily.</text>
</comment>
<dbReference type="FunFam" id="3.40.640.10:FF:000020">
    <property type="entry name" value="sphingosine-1-phosphate lyase 1"/>
    <property type="match status" value="1"/>
</dbReference>
<dbReference type="InterPro" id="IPR002129">
    <property type="entry name" value="PyrdxlP-dep_de-COase"/>
</dbReference>
<dbReference type="GO" id="GO:0005789">
    <property type="term" value="C:endoplasmic reticulum membrane"/>
    <property type="evidence" value="ECO:0007669"/>
    <property type="project" value="UniProtKB-SubCell"/>
</dbReference>
<dbReference type="Proteomes" id="UP000035680">
    <property type="component" value="Unassembled WGS sequence"/>
</dbReference>
<dbReference type="Gene3D" id="3.90.1150.10">
    <property type="entry name" value="Aspartate Aminotransferase, domain 1"/>
    <property type="match status" value="1"/>
</dbReference>
<evidence type="ECO:0000256" key="9">
    <source>
        <dbReference type="ARBA" id="ARBA00022989"/>
    </source>
</evidence>
<reference evidence="19" key="2">
    <citation type="submission" date="2015-08" db="UniProtKB">
        <authorList>
            <consortium name="WormBaseParasite"/>
        </authorList>
    </citation>
    <scope>IDENTIFICATION</scope>
</reference>
<evidence type="ECO:0000256" key="10">
    <source>
        <dbReference type="ARBA" id="ARBA00023098"/>
    </source>
</evidence>
<evidence type="ECO:0000256" key="4">
    <source>
        <dbReference type="ARBA" id="ARBA00004991"/>
    </source>
</evidence>
<dbReference type="PANTHER" id="PTHR42735:SF6">
    <property type="entry name" value="SPHINGOSINE-1-PHOSPHATE LYASE 1"/>
    <property type="match status" value="1"/>
</dbReference>
<evidence type="ECO:0000256" key="8">
    <source>
        <dbReference type="ARBA" id="ARBA00022919"/>
    </source>
</evidence>
<evidence type="ECO:0000256" key="17">
    <source>
        <dbReference type="RuleBase" id="RU000382"/>
    </source>
</evidence>
<dbReference type="Gene3D" id="3.40.640.10">
    <property type="entry name" value="Type I PLP-dependent aspartate aminotransferase-like (Major domain)"/>
    <property type="match status" value="1"/>
</dbReference>